<name>A0ABU8T2W6_9PSEU</name>
<feature type="transmembrane region" description="Helical" evidence="1">
    <location>
        <begin position="148"/>
        <end position="166"/>
    </location>
</feature>
<feature type="transmembrane region" description="Helical" evidence="1">
    <location>
        <begin position="261"/>
        <end position="291"/>
    </location>
</feature>
<keyword evidence="1" id="KW-0472">Membrane</keyword>
<feature type="transmembrane region" description="Helical" evidence="1">
    <location>
        <begin position="86"/>
        <end position="104"/>
    </location>
</feature>
<feature type="transmembrane region" description="Helical" evidence="1">
    <location>
        <begin position="44"/>
        <end position="66"/>
    </location>
</feature>
<dbReference type="EMBL" id="JBBJUP010000003">
    <property type="protein sequence ID" value="MEJ8278284.1"/>
    <property type="molecule type" value="Genomic_DNA"/>
</dbReference>
<proteinExistence type="predicted"/>
<feature type="transmembrane region" description="Helical" evidence="1">
    <location>
        <begin position="228"/>
        <end position="249"/>
    </location>
</feature>
<dbReference type="Proteomes" id="UP001364211">
    <property type="component" value="Unassembled WGS sequence"/>
</dbReference>
<evidence type="ECO:0000313" key="2">
    <source>
        <dbReference type="EMBL" id="MEJ8278284.1"/>
    </source>
</evidence>
<gene>
    <name evidence="2" type="ORF">WJX68_05015</name>
</gene>
<sequence>MTVLREDPARLLDPADRRLVAAAAGTVCVVAAAGALVGPVAPAVAAALGLLVLTARVPAAATWIYLGALPFLSGIDRGRLVPLVRPNEALLVLLVAGVLAGAYLRRLRGVPLRLRFGPLDAPLALFLVVGTVWPPVSLLLRGHDPSAGDLAALLPLVKLTGLLLLARTTVVTPSQRRWLFRVVVGSAVVVAVVAVLQTLGFPPVLHLLGTLWTSSESPVDMSERGTTMFASSIATGDHLVLAVALLVGAAARGMVGRRTAVATGAVLAAGILATGQFSSWAAAAVAGVVLVRRYPPRWPRASRLVPAVLLLVAVGAPAVLTRLSEFGGEFGVPRSWLGRWDNLTSFYLPRIDLSAVLLGISPNSVLPAPETWREQIYLEFGYLQLLWVGGVALPAAFAVLSWHVVRRCAVLVHDPGEVGVAATAVLAAWWVVLILSVIDIHLTLRGTGDVLFVLLGIVGRPVDDDRVQG</sequence>
<dbReference type="RefSeq" id="WP_340286434.1">
    <property type="nucleotide sequence ID" value="NZ_JBBJUP010000003.1"/>
</dbReference>
<feature type="transmembrane region" description="Helical" evidence="1">
    <location>
        <begin position="116"/>
        <end position="136"/>
    </location>
</feature>
<feature type="transmembrane region" description="Helical" evidence="1">
    <location>
        <begin position="303"/>
        <end position="323"/>
    </location>
</feature>
<feature type="transmembrane region" description="Helical" evidence="1">
    <location>
        <begin position="417"/>
        <end position="438"/>
    </location>
</feature>
<evidence type="ECO:0000256" key="1">
    <source>
        <dbReference type="SAM" id="Phobius"/>
    </source>
</evidence>
<organism evidence="2 3">
    <name type="scientific">Pseudonocardia spirodelae</name>
    <dbReference type="NCBI Taxonomy" id="3133431"/>
    <lineage>
        <taxon>Bacteria</taxon>
        <taxon>Bacillati</taxon>
        <taxon>Actinomycetota</taxon>
        <taxon>Actinomycetes</taxon>
        <taxon>Pseudonocardiales</taxon>
        <taxon>Pseudonocardiaceae</taxon>
        <taxon>Pseudonocardia</taxon>
    </lineage>
</organism>
<protein>
    <recommendedName>
        <fullName evidence="4">O-antigen ligase domain-containing protein</fullName>
    </recommendedName>
</protein>
<feature type="transmembrane region" description="Helical" evidence="1">
    <location>
        <begin position="178"/>
        <end position="208"/>
    </location>
</feature>
<keyword evidence="3" id="KW-1185">Reference proteome</keyword>
<keyword evidence="1" id="KW-0812">Transmembrane</keyword>
<evidence type="ECO:0000313" key="3">
    <source>
        <dbReference type="Proteomes" id="UP001364211"/>
    </source>
</evidence>
<accession>A0ABU8T2W6</accession>
<feature type="transmembrane region" description="Helical" evidence="1">
    <location>
        <begin position="385"/>
        <end position="405"/>
    </location>
</feature>
<keyword evidence="1" id="KW-1133">Transmembrane helix</keyword>
<feature type="transmembrane region" description="Helical" evidence="1">
    <location>
        <begin position="20"/>
        <end position="37"/>
    </location>
</feature>
<comment type="caution">
    <text evidence="2">The sequence shown here is derived from an EMBL/GenBank/DDBJ whole genome shotgun (WGS) entry which is preliminary data.</text>
</comment>
<evidence type="ECO:0008006" key="4">
    <source>
        <dbReference type="Google" id="ProtNLM"/>
    </source>
</evidence>
<reference evidence="2 3" key="1">
    <citation type="submission" date="2024-03" db="EMBL/GenBank/DDBJ databases">
        <title>Draft genome sequence of Pseudonocardia sp. DW16-2.</title>
        <authorList>
            <person name="Duangmal K."/>
        </authorList>
    </citation>
    <scope>NUCLEOTIDE SEQUENCE [LARGE SCALE GENOMIC DNA]</scope>
    <source>
        <strain evidence="2 3">DW16-2</strain>
    </source>
</reference>
<feature type="transmembrane region" description="Helical" evidence="1">
    <location>
        <begin position="344"/>
        <end position="365"/>
    </location>
</feature>